<dbReference type="InterPro" id="IPR036388">
    <property type="entry name" value="WH-like_DNA-bd_sf"/>
</dbReference>
<evidence type="ECO:0000313" key="6">
    <source>
        <dbReference type="EMBL" id="WXB02589.1"/>
    </source>
</evidence>
<evidence type="ECO:0000313" key="7">
    <source>
        <dbReference type="Proteomes" id="UP001374803"/>
    </source>
</evidence>
<dbReference type="PANTHER" id="PTHR33204">
    <property type="entry name" value="TRANSCRIPTIONAL REGULATOR, MARR FAMILY"/>
    <property type="match status" value="1"/>
</dbReference>
<dbReference type="Proteomes" id="UP001374803">
    <property type="component" value="Chromosome"/>
</dbReference>
<keyword evidence="3" id="KW-0804">Transcription</keyword>
<evidence type="ECO:0000256" key="2">
    <source>
        <dbReference type="ARBA" id="ARBA00023125"/>
    </source>
</evidence>
<sequence>MSRHSSQLCPRFQIAINLVGKRWNGLVLQVLLMGPARFGELLERIEVVGDRILSERLKELEAEGVVERRVVPTHPVRVEYELTDKGRALAPVVEALSKWAEQWVEVPAGVPADAESCVKDDPAAEPKARARGKKAVA</sequence>
<accession>A0ABZ2KV74</accession>
<feature type="compositionally biased region" description="Basic and acidic residues" evidence="4">
    <location>
        <begin position="116"/>
        <end position="128"/>
    </location>
</feature>
<evidence type="ECO:0000256" key="4">
    <source>
        <dbReference type="SAM" id="MobiDB-lite"/>
    </source>
</evidence>
<dbReference type="EMBL" id="CP089983">
    <property type="protein sequence ID" value="WXB02589.1"/>
    <property type="molecule type" value="Genomic_DNA"/>
</dbReference>
<dbReference type="PANTHER" id="PTHR33204:SF37">
    <property type="entry name" value="HTH-TYPE TRANSCRIPTIONAL REGULATOR YODB"/>
    <property type="match status" value="1"/>
</dbReference>
<keyword evidence="1" id="KW-0805">Transcription regulation</keyword>
<reference evidence="6" key="1">
    <citation type="submission" date="2021-12" db="EMBL/GenBank/DDBJ databases">
        <title>Discovery of the Pendulisporaceae a myxobacterial family with distinct sporulation behavior and unique specialized metabolism.</title>
        <authorList>
            <person name="Garcia R."/>
            <person name="Popoff A."/>
            <person name="Bader C.D."/>
            <person name="Loehr J."/>
            <person name="Walesch S."/>
            <person name="Walt C."/>
            <person name="Boldt J."/>
            <person name="Bunk B."/>
            <person name="Haeckl F.J.F.P.J."/>
            <person name="Gunesch A.P."/>
            <person name="Birkelbach J."/>
            <person name="Nuebel U."/>
            <person name="Pietschmann T."/>
            <person name="Bach T."/>
            <person name="Mueller R."/>
        </authorList>
    </citation>
    <scope>NUCLEOTIDE SEQUENCE</scope>
    <source>
        <strain evidence="6">MSr11367</strain>
    </source>
</reference>
<dbReference type="Gene3D" id="1.10.10.10">
    <property type="entry name" value="Winged helix-like DNA-binding domain superfamily/Winged helix DNA-binding domain"/>
    <property type="match status" value="1"/>
</dbReference>
<gene>
    <name evidence="6" type="ORF">LVJ94_37450</name>
</gene>
<dbReference type="Pfam" id="PF01638">
    <property type="entry name" value="HxlR"/>
    <property type="match status" value="1"/>
</dbReference>
<evidence type="ECO:0000256" key="1">
    <source>
        <dbReference type="ARBA" id="ARBA00023015"/>
    </source>
</evidence>
<evidence type="ECO:0000256" key="3">
    <source>
        <dbReference type="ARBA" id="ARBA00023163"/>
    </source>
</evidence>
<dbReference type="InterPro" id="IPR036390">
    <property type="entry name" value="WH_DNA-bd_sf"/>
</dbReference>
<feature type="region of interest" description="Disordered" evidence="4">
    <location>
        <begin position="114"/>
        <end position="137"/>
    </location>
</feature>
<name>A0ABZ2KV74_9BACT</name>
<dbReference type="InterPro" id="IPR002577">
    <property type="entry name" value="HTH_HxlR"/>
</dbReference>
<dbReference type="PROSITE" id="PS51118">
    <property type="entry name" value="HTH_HXLR"/>
    <property type="match status" value="1"/>
</dbReference>
<proteinExistence type="predicted"/>
<protein>
    <submittedName>
        <fullName evidence="6">Helix-turn-helix transcriptional regulator</fullName>
    </submittedName>
</protein>
<evidence type="ECO:0000259" key="5">
    <source>
        <dbReference type="PROSITE" id="PS51118"/>
    </source>
</evidence>
<keyword evidence="2" id="KW-0238">DNA-binding</keyword>
<feature type="domain" description="HTH hxlR-type" evidence="5">
    <location>
        <begin position="9"/>
        <end position="108"/>
    </location>
</feature>
<keyword evidence="7" id="KW-1185">Reference proteome</keyword>
<organism evidence="6 7">
    <name type="scientific">Pendulispora rubella</name>
    <dbReference type="NCBI Taxonomy" id="2741070"/>
    <lineage>
        <taxon>Bacteria</taxon>
        <taxon>Pseudomonadati</taxon>
        <taxon>Myxococcota</taxon>
        <taxon>Myxococcia</taxon>
        <taxon>Myxococcales</taxon>
        <taxon>Sorangiineae</taxon>
        <taxon>Pendulisporaceae</taxon>
        <taxon>Pendulispora</taxon>
    </lineage>
</organism>
<dbReference type="SUPFAM" id="SSF46785">
    <property type="entry name" value="Winged helix' DNA-binding domain"/>
    <property type="match status" value="1"/>
</dbReference>